<protein>
    <submittedName>
        <fullName evidence="1">Uncharacterized protein</fullName>
    </submittedName>
</protein>
<dbReference type="AlphaFoldDB" id="Q5H0E6"/>
<dbReference type="EMBL" id="AE013598">
    <property type="protein sequence ID" value="AAW75575.1"/>
    <property type="molecule type" value="Genomic_DNA"/>
</dbReference>
<reference evidence="1 2" key="1">
    <citation type="journal article" date="2005" name="Nucleic Acids Res.">
        <title>The genome sequence of Xanthomonas oryzae pathovar oryzae KACC10331, the bacterial blight pathogen of rice.</title>
        <authorList>
            <person name="Lee B.M."/>
            <person name="Park Y.J."/>
            <person name="Park D.S."/>
            <person name="Kang H.W."/>
            <person name="Kim J.G."/>
            <person name="Song E.S."/>
            <person name="Park I.C."/>
            <person name="Yoon U.H."/>
            <person name="Hahn J.H."/>
            <person name="Koo B.S."/>
            <person name="Lee G.B."/>
            <person name="Kim H."/>
            <person name="Park H.S."/>
            <person name="Yoon K.O."/>
            <person name="Kim J.H."/>
            <person name="Jung C.H."/>
            <person name="Koh N.H."/>
            <person name="Seo J.S."/>
            <person name="Go S.J."/>
        </authorList>
    </citation>
    <scope>NUCLEOTIDE SEQUENCE [LARGE SCALE GENOMIC DNA]</scope>
    <source>
        <strain evidence="2">KACC10331 / KXO85</strain>
    </source>
</reference>
<dbReference type="KEGG" id="xoo:XOO2321"/>
<keyword evidence="2" id="KW-1185">Reference proteome</keyword>
<gene>
    <name evidence="1" type="ordered locus">XOO2321</name>
</gene>
<proteinExistence type="predicted"/>
<evidence type="ECO:0000313" key="1">
    <source>
        <dbReference type="EMBL" id="AAW75575.1"/>
    </source>
</evidence>
<organism evidence="1 2">
    <name type="scientific">Xanthomonas oryzae pv. oryzae (strain KACC10331 / KXO85)</name>
    <dbReference type="NCBI Taxonomy" id="291331"/>
    <lineage>
        <taxon>Bacteria</taxon>
        <taxon>Pseudomonadati</taxon>
        <taxon>Pseudomonadota</taxon>
        <taxon>Gammaproteobacteria</taxon>
        <taxon>Lysobacterales</taxon>
        <taxon>Lysobacteraceae</taxon>
        <taxon>Xanthomonas</taxon>
    </lineage>
</organism>
<sequence length="148" mass="15529">MRHGTMSTQPCWFAYYKENMEALGLAAPGLYGSGTAIVGSISAMLTLAEKMGPKVTVLELVNAGTKVEIATMIGTLGASWYLGAAVGSAAVATGRTLSCGTSLVDVLAYSSRNGLSSDRVRSILIAHPEIYDYKRPGRRYYASLAAAA</sequence>
<dbReference type="STRING" id="291331.XOO2321"/>
<name>Q5H0E6_XANOR</name>
<dbReference type="HOGENOM" id="CLU_142103_0_0_6"/>
<accession>Q5H0E6</accession>
<dbReference type="Proteomes" id="UP000006735">
    <property type="component" value="Chromosome"/>
</dbReference>
<evidence type="ECO:0000313" key="2">
    <source>
        <dbReference type="Proteomes" id="UP000006735"/>
    </source>
</evidence>